<organism evidence="2 3">
    <name type="scientific">Streptomyces lacrimifluminis</name>
    <dbReference type="NCBI Taxonomy" id="1500077"/>
    <lineage>
        <taxon>Bacteria</taxon>
        <taxon>Bacillati</taxon>
        <taxon>Actinomycetota</taxon>
        <taxon>Actinomycetes</taxon>
        <taxon>Kitasatosporales</taxon>
        <taxon>Streptomycetaceae</taxon>
        <taxon>Streptomyces</taxon>
    </lineage>
</organism>
<feature type="region of interest" description="Disordered" evidence="1">
    <location>
        <begin position="1"/>
        <end position="76"/>
    </location>
</feature>
<reference evidence="2" key="2">
    <citation type="submission" date="2020-09" db="EMBL/GenBank/DDBJ databases">
        <authorList>
            <person name="Sun Q."/>
            <person name="Zhou Y."/>
        </authorList>
    </citation>
    <scope>NUCLEOTIDE SEQUENCE</scope>
    <source>
        <strain evidence="2">CGMCC 4.7272</strain>
    </source>
</reference>
<evidence type="ECO:0000256" key="1">
    <source>
        <dbReference type="SAM" id="MobiDB-lite"/>
    </source>
</evidence>
<proteinExistence type="predicted"/>
<evidence type="ECO:0000313" key="3">
    <source>
        <dbReference type="Proteomes" id="UP000625682"/>
    </source>
</evidence>
<gene>
    <name evidence="2" type="ORF">GCM10012282_42440</name>
</gene>
<name>A0A917L5V5_9ACTN</name>
<keyword evidence="3" id="KW-1185">Reference proteome</keyword>
<accession>A0A917L5V5</accession>
<evidence type="ECO:0000313" key="2">
    <source>
        <dbReference type="EMBL" id="GGJ41131.1"/>
    </source>
</evidence>
<dbReference type="Proteomes" id="UP000625682">
    <property type="component" value="Unassembled WGS sequence"/>
</dbReference>
<protein>
    <submittedName>
        <fullName evidence="2">Uncharacterized protein</fullName>
    </submittedName>
</protein>
<comment type="caution">
    <text evidence="2">The sequence shown here is derived from an EMBL/GenBank/DDBJ whole genome shotgun (WGS) entry which is preliminary data.</text>
</comment>
<sequence length="136" mass="13964">MGYGGATGGLCRVPPTRPRAALPSAGGPRIPLATGPPFPGAAGPRIPDPGQNRGRPRLGPGRKPALPLAAGPAPGQGLARVRPLPGHVPSRPSVAVCAASARFASFGRMVAQSRYFSSRRYVDLRRVGTATCRRPG</sequence>
<reference evidence="2" key="1">
    <citation type="journal article" date="2014" name="Int. J. Syst. Evol. Microbiol.">
        <title>Complete genome sequence of Corynebacterium casei LMG S-19264T (=DSM 44701T), isolated from a smear-ripened cheese.</title>
        <authorList>
            <consortium name="US DOE Joint Genome Institute (JGI-PGF)"/>
            <person name="Walter F."/>
            <person name="Albersmeier A."/>
            <person name="Kalinowski J."/>
            <person name="Ruckert C."/>
        </authorList>
    </citation>
    <scope>NUCLEOTIDE SEQUENCE</scope>
    <source>
        <strain evidence="2">CGMCC 4.7272</strain>
    </source>
</reference>
<dbReference type="EMBL" id="BMMU01000013">
    <property type="protein sequence ID" value="GGJ41131.1"/>
    <property type="molecule type" value="Genomic_DNA"/>
</dbReference>
<dbReference type="AlphaFoldDB" id="A0A917L5V5"/>
<feature type="compositionally biased region" description="Low complexity" evidence="1">
    <location>
        <begin position="40"/>
        <end position="76"/>
    </location>
</feature>